<protein>
    <recommendedName>
        <fullName evidence="1">Na+-translocating membrane potential-generating system MpsC domain-containing protein</fullName>
    </recommendedName>
</protein>
<sequence length="233" mass="27094">MHDARPVQSEVSGYISNLLRQHFGKGPASVYVTMKRPYITIHFRGFVSPMEKILLDQEEGKRVLETRNFMFNALKPEILNELWAITQLEFTELYADWNLTLKSGMFIGVMGEEDIKDPLEWPEEADRDIFHKQVERVNEEAARIPDTIETMWMSNRTLLLKRSGVLVGIEKALIEEGFIEILKLTKRPLEQKLLKAAPLNHSLQREIDEIFMDWNFSQDVGYIAFILSAEPRL</sequence>
<dbReference type="Pfam" id="PF10057">
    <property type="entry name" value="MpsC"/>
    <property type="match status" value="1"/>
</dbReference>
<gene>
    <name evidence="2" type="ORF">BBI15_03770</name>
</gene>
<dbReference type="Proteomes" id="UP000092650">
    <property type="component" value="Chromosome"/>
</dbReference>
<name>A0A1C7E6Q8_9BACL</name>
<dbReference type="STRING" id="1038856.BBI15_03770"/>
<evidence type="ECO:0000259" key="1">
    <source>
        <dbReference type="Pfam" id="PF10057"/>
    </source>
</evidence>
<keyword evidence="3" id="KW-1185">Reference proteome</keyword>
<organism evidence="2 3">
    <name type="scientific">Planococcus plakortidis</name>
    <dbReference type="NCBI Taxonomy" id="1038856"/>
    <lineage>
        <taxon>Bacteria</taxon>
        <taxon>Bacillati</taxon>
        <taxon>Bacillota</taxon>
        <taxon>Bacilli</taxon>
        <taxon>Bacillales</taxon>
        <taxon>Caryophanaceae</taxon>
        <taxon>Planococcus</taxon>
    </lineage>
</organism>
<evidence type="ECO:0000313" key="2">
    <source>
        <dbReference type="EMBL" id="ANU19388.1"/>
    </source>
</evidence>
<dbReference type="InterPro" id="IPR018745">
    <property type="entry name" value="MpsC"/>
</dbReference>
<dbReference type="KEGG" id="ppla:BBI15_03770"/>
<evidence type="ECO:0000313" key="3">
    <source>
        <dbReference type="Proteomes" id="UP000092650"/>
    </source>
</evidence>
<dbReference type="OrthoDB" id="2677857at2"/>
<proteinExistence type="predicted"/>
<dbReference type="RefSeq" id="WP_068869139.1">
    <property type="nucleotide sequence ID" value="NZ_CP016539.2"/>
</dbReference>
<dbReference type="EMBL" id="CP016539">
    <property type="protein sequence ID" value="ANU19388.1"/>
    <property type="molecule type" value="Genomic_DNA"/>
</dbReference>
<feature type="domain" description="Na+-translocating membrane potential-generating system MpsC" evidence="1">
    <location>
        <begin position="7"/>
        <end position="110"/>
    </location>
</feature>
<dbReference type="AlphaFoldDB" id="A0A1C7E6Q8"/>
<accession>A0A1C7E6Q8</accession>
<reference evidence="2" key="1">
    <citation type="submission" date="2016-10" db="EMBL/GenBank/DDBJ databases">
        <authorList>
            <person name="See-Too W.S."/>
        </authorList>
    </citation>
    <scope>NUCLEOTIDE SEQUENCE [LARGE SCALE GENOMIC DNA]</scope>
    <source>
        <strain evidence="2">DSM 23997</strain>
    </source>
</reference>